<dbReference type="InterPro" id="IPR000595">
    <property type="entry name" value="cNMP-bd_dom"/>
</dbReference>
<evidence type="ECO:0000259" key="1">
    <source>
        <dbReference type="PROSITE" id="PS50042"/>
    </source>
</evidence>
<dbReference type="RefSeq" id="WP_353439633.1">
    <property type="nucleotide sequence ID" value="NZ_CP099959.1"/>
</dbReference>
<dbReference type="InterPro" id="IPR018490">
    <property type="entry name" value="cNMP-bd_dom_sf"/>
</dbReference>
<gene>
    <name evidence="2" type="ORF">NKE59_03695</name>
</gene>
<dbReference type="Gene3D" id="2.60.120.10">
    <property type="entry name" value="Jelly Rolls"/>
    <property type="match status" value="1"/>
</dbReference>
<protein>
    <submittedName>
        <fullName evidence="2">Cyclic nucleotide-binding domain-containing protein</fullName>
    </submittedName>
</protein>
<dbReference type="GO" id="GO:0005829">
    <property type="term" value="C:cytosol"/>
    <property type="evidence" value="ECO:0007669"/>
    <property type="project" value="TreeGrafter"/>
</dbReference>
<reference evidence="2" key="1">
    <citation type="submission" date="2022-06" db="EMBL/GenBank/DDBJ databases">
        <title>New Polynucleobacter species.</title>
        <authorList>
            <person name="Hahn M.W."/>
        </authorList>
    </citation>
    <scope>NUCLEOTIDE SEQUENCE</scope>
    <source>
        <strain evidence="2">UK-FUSCHL-C3</strain>
    </source>
</reference>
<dbReference type="InterPro" id="IPR050397">
    <property type="entry name" value="Env_Response_Regulators"/>
</dbReference>
<proteinExistence type="predicted"/>
<dbReference type="InterPro" id="IPR014710">
    <property type="entry name" value="RmlC-like_jellyroll"/>
</dbReference>
<dbReference type="SUPFAM" id="SSF51206">
    <property type="entry name" value="cAMP-binding domain-like"/>
    <property type="match status" value="1"/>
</dbReference>
<dbReference type="Pfam" id="PF00027">
    <property type="entry name" value="cNMP_binding"/>
    <property type="match status" value="1"/>
</dbReference>
<dbReference type="CDD" id="cd00038">
    <property type="entry name" value="CAP_ED"/>
    <property type="match status" value="1"/>
</dbReference>
<dbReference type="GO" id="GO:0003700">
    <property type="term" value="F:DNA-binding transcription factor activity"/>
    <property type="evidence" value="ECO:0007669"/>
    <property type="project" value="TreeGrafter"/>
</dbReference>
<dbReference type="AlphaFoldDB" id="A0AAU8A4S2"/>
<sequence>MSSPIDNIPFFTGLSAPDLMNIMSVTQTRKIEKGVNLFNQGDKSDGLYVLLSGKLQVYIFSGHISGTNKVLATLNPGQYVGEFGLIDGETRSASVSVIEGGEILFLPALAFGIILDQQPHIADAVCGFLCDRVMGLPKLKLTSEKGILIKEKRVKPTLSNMKTLCQIVREHNKLTAVKEKG</sequence>
<evidence type="ECO:0000313" key="2">
    <source>
        <dbReference type="EMBL" id="XCC58405.1"/>
    </source>
</evidence>
<organism evidence="2">
    <name type="scientific">Polynucleobacter sp. UK-FUSCHL-C3</name>
    <dbReference type="NCBI Taxonomy" id="2955208"/>
    <lineage>
        <taxon>Bacteria</taxon>
        <taxon>Pseudomonadati</taxon>
        <taxon>Pseudomonadota</taxon>
        <taxon>Betaproteobacteria</taxon>
        <taxon>Burkholderiales</taxon>
        <taxon>Burkholderiaceae</taxon>
        <taxon>Polynucleobacter</taxon>
    </lineage>
</organism>
<dbReference type="PROSITE" id="PS00889">
    <property type="entry name" value="CNMP_BINDING_2"/>
    <property type="match status" value="1"/>
</dbReference>
<feature type="domain" description="Cyclic nucleotide-binding" evidence="1">
    <location>
        <begin position="10"/>
        <end position="115"/>
    </location>
</feature>
<dbReference type="PROSITE" id="PS50042">
    <property type="entry name" value="CNMP_BINDING_3"/>
    <property type="match status" value="1"/>
</dbReference>
<dbReference type="PANTHER" id="PTHR24567">
    <property type="entry name" value="CRP FAMILY TRANSCRIPTIONAL REGULATORY PROTEIN"/>
    <property type="match status" value="1"/>
</dbReference>
<dbReference type="SMART" id="SM00100">
    <property type="entry name" value="cNMP"/>
    <property type="match status" value="1"/>
</dbReference>
<dbReference type="PANTHER" id="PTHR24567:SF74">
    <property type="entry name" value="HTH-TYPE TRANSCRIPTIONAL REGULATOR ARCR"/>
    <property type="match status" value="1"/>
</dbReference>
<dbReference type="EMBL" id="CP099959">
    <property type="protein sequence ID" value="XCC58405.1"/>
    <property type="molecule type" value="Genomic_DNA"/>
</dbReference>
<dbReference type="InterPro" id="IPR018488">
    <property type="entry name" value="cNMP-bd_CS"/>
</dbReference>
<name>A0AAU8A4S2_9BURK</name>
<accession>A0AAU8A4S2</accession>